<reference evidence="1 2" key="1">
    <citation type="submission" date="2020-05" db="EMBL/GenBank/DDBJ databases">
        <title>Draft genome sequence of Mycobacterium hippocampi DL, isolated from European seabass, Dicentrarchus labrax, reared in fish farms.</title>
        <authorList>
            <person name="Stathopoulou P."/>
            <person name="Asimakis E."/>
            <person name="Tzokas K."/>
            <person name="Batargias C."/>
            <person name="Tsiamis G."/>
        </authorList>
    </citation>
    <scope>NUCLEOTIDE SEQUENCE [LARGE SCALE GENOMIC DNA]</scope>
    <source>
        <strain evidence="1 2">DL</strain>
    </source>
</reference>
<dbReference type="InterPro" id="IPR008775">
    <property type="entry name" value="Phytyl_CoA_dOase-like"/>
</dbReference>
<dbReference type="PANTHER" id="PTHR20883">
    <property type="entry name" value="PHYTANOYL-COA DIOXYGENASE DOMAIN CONTAINING 1"/>
    <property type="match status" value="1"/>
</dbReference>
<dbReference type="Pfam" id="PF05721">
    <property type="entry name" value="PhyH"/>
    <property type="match status" value="1"/>
</dbReference>
<dbReference type="AlphaFoldDB" id="A0A850PG65"/>
<sequence>MIRNPHLSESTAAGTASNVAVEWDRGNDQWWDWYMSLADGPEPDGPLVDPVPHDPGPLPSDDEVAAELADPYPITDAHIRRFQADAFIKLPGVLTPGTVERLRARLRELLDAAVDPAVGFQSREMMWLDDDLIRAAVLSPRIGGIGAALLGTGQVRLYHDNALSKQPGAGRTPWHHDAHHFPLDSPDVLTAWIPLQPTPREMGPLAFARGSDVGELVAGLEFDKHGTSYDRGVSEAFRAHAVQVEDGPFAVGEVSFHAASCFHTAGPNRTTADRVVLATTYFADGTRVVPSPTMVSGDWRKFIPGVDPGQIVASPRNPLLARPNAR</sequence>
<organism evidence="1 2">
    <name type="scientific">Mycolicibacterium hippocampi</name>
    <dbReference type="NCBI Taxonomy" id="659824"/>
    <lineage>
        <taxon>Bacteria</taxon>
        <taxon>Bacillati</taxon>
        <taxon>Actinomycetota</taxon>
        <taxon>Actinomycetes</taxon>
        <taxon>Mycobacteriales</taxon>
        <taxon>Mycobacteriaceae</taxon>
        <taxon>Mycolicibacterium</taxon>
    </lineage>
</organism>
<keyword evidence="2" id="KW-1185">Reference proteome</keyword>
<dbReference type="PANTHER" id="PTHR20883:SF49">
    <property type="entry name" value="PHYTANOYL-COA DIOXYGENASE"/>
    <property type="match status" value="1"/>
</dbReference>
<dbReference type="Gene3D" id="2.60.120.620">
    <property type="entry name" value="q2cbj1_9rhob like domain"/>
    <property type="match status" value="1"/>
</dbReference>
<evidence type="ECO:0000313" key="2">
    <source>
        <dbReference type="Proteomes" id="UP000570517"/>
    </source>
</evidence>
<accession>A0A850PG65</accession>
<name>A0A850PG65_9MYCO</name>
<gene>
    <name evidence="1" type="ORF">HLY00_371</name>
</gene>
<dbReference type="GO" id="GO:0016706">
    <property type="term" value="F:2-oxoglutarate-dependent dioxygenase activity"/>
    <property type="evidence" value="ECO:0007669"/>
    <property type="project" value="UniProtKB-ARBA"/>
</dbReference>
<evidence type="ECO:0008006" key="3">
    <source>
        <dbReference type="Google" id="ProtNLM"/>
    </source>
</evidence>
<dbReference type="SUPFAM" id="SSF51197">
    <property type="entry name" value="Clavaminate synthase-like"/>
    <property type="match status" value="1"/>
</dbReference>
<dbReference type="EMBL" id="JABFYL010000014">
    <property type="protein sequence ID" value="NVN49268.1"/>
    <property type="molecule type" value="Genomic_DNA"/>
</dbReference>
<dbReference type="Proteomes" id="UP000570517">
    <property type="component" value="Unassembled WGS sequence"/>
</dbReference>
<dbReference type="GO" id="GO:0005506">
    <property type="term" value="F:iron ion binding"/>
    <property type="evidence" value="ECO:0007669"/>
    <property type="project" value="UniProtKB-ARBA"/>
</dbReference>
<evidence type="ECO:0000313" key="1">
    <source>
        <dbReference type="EMBL" id="NVN49268.1"/>
    </source>
</evidence>
<comment type="caution">
    <text evidence="1">The sequence shown here is derived from an EMBL/GenBank/DDBJ whole genome shotgun (WGS) entry which is preliminary data.</text>
</comment>
<protein>
    <recommendedName>
        <fullName evidence="3">SnoK</fullName>
    </recommendedName>
</protein>
<proteinExistence type="predicted"/>
<dbReference type="RefSeq" id="WP_178357659.1">
    <property type="nucleotide sequence ID" value="NZ_JABFYL010000014.1"/>
</dbReference>